<keyword evidence="1" id="KW-0862">Zinc</keyword>
<keyword evidence="5" id="KW-1185">Reference proteome</keyword>
<feature type="compositionally biased region" description="Low complexity" evidence="2">
    <location>
        <begin position="291"/>
        <end position="310"/>
    </location>
</feature>
<accession>A0ABR4FVS2</accession>
<evidence type="ECO:0000256" key="2">
    <source>
        <dbReference type="SAM" id="MobiDB-lite"/>
    </source>
</evidence>
<feature type="compositionally biased region" description="Low complexity" evidence="2">
    <location>
        <begin position="221"/>
        <end position="233"/>
    </location>
</feature>
<organism evidence="4 5">
    <name type="scientific">Aspergillus keveii</name>
    <dbReference type="NCBI Taxonomy" id="714993"/>
    <lineage>
        <taxon>Eukaryota</taxon>
        <taxon>Fungi</taxon>
        <taxon>Dikarya</taxon>
        <taxon>Ascomycota</taxon>
        <taxon>Pezizomycotina</taxon>
        <taxon>Eurotiomycetes</taxon>
        <taxon>Eurotiomycetidae</taxon>
        <taxon>Eurotiales</taxon>
        <taxon>Aspergillaceae</taxon>
        <taxon>Aspergillus</taxon>
        <taxon>Aspergillus subgen. Nidulantes</taxon>
    </lineage>
</organism>
<gene>
    <name evidence="4" type="ORF">BJX66DRAFT_285489</name>
</gene>
<proteinExistence type="predicted"/>
<keyword evidence="1" id="KW-0479">Metal-binding</keyword>
<dbReference type="Gene3D" id="3.30.40.10">
    <property type="entry name" value="Zinc/RING finger domain, C3HC4 (zinc finger)"/>
    <property type="match status" value="1"/>
</dbReference>
<feature type="domain" description="RING-type" evidence="3">
    <location>
        <begin position="374"/>
        <end position="420"/>
    </location>
</feature>
<evidence type="ECO:0000256" key="1">
    <source>
        <dbReference type="PROSITE-ProRule" id="PRU00175"/>
    </source>
</evidence>
<feature type="region of interest" description="Disordered" evidence="2">
    <location>
        <begin position="1"/>
        <end position="60"/>
    </location>
</feature>
<dbReference type="InterPro" id="IPR051728">
    <property type="entry name" value="RING-FYVE_E3_ubiquitin-ligase"/>
</dbReference>
<evidence type="ECO:0000313" key="5">
    <source>
        <dbReference type="Proteomes" id="UP001610563"/>
    </source>
</evidence>
<feature type="compositionally biased region" description="Polar residues" evidence="2">
    <location>
        <begin position="182"/>
        <end position="196"/>
    </location>
</feature>
<reference evidence="4 5" key="1">
    <citation type="submission" date="2024-07" db="EMBL/GenBank/DDBJ databases">
        <title>Section-level genome sequencing and comparative genomics of Aspergillus sections Usti and Cavernicolus.</title>
        <authorList>
            <consortium name="Lawrence Berkeley National Laboratory"/>
            <person name="Nybo J.L."/>
            <person name="Vesth T.C."/>
            <person name="Theobald S."/>
            <person name="Frisvad J.C."/>
            <person name="Larsen T.O."/>
            <person name="Kjaerboelling I."/>
            <person name="Rothschild-Mancinelli K."/>
            <person name="Lyhne E.K."/>
            <person name="Kogle M.E."/>
            <person name="Barry K."/>
            <person name="Clum A."/>
            <person name="Na H."/>
            <person name="Ledsgaard L."/>
            <person name="Lin J."/>
            <person name="Lipzen A."/>
            <person name="Kuo A."/>
            <person name="Riley R."/>
            <person name="Mondo S."/>
            <person name="Labutti K."/>
            <person name="Haridas S."/>
            <person name="Pangalinan J."/>
            <person name="Salamov A.A."/>
            <person name="Simmons B.A."/>
            <person name="Magnuson J.K."/>
            <person name="Chen J."/>
            <person name="Drula E."/>
            <person name="Henrissat B."/>
            <person name="Wiebenga A."/>
            <person name="Lubbers R.J."/>
            <person name="Gomes A.C."/>
            <person name="Makela M.R."/>
            <person name="Stajich J."/>
            <person name="Grigoriev I.V."/>
            <person name="Mortensen U.H."/>
            <person name="De Vries R.P."/>
            <person name="Baker S.E."/>
            <person name="Andersen M.R."/>
        </authorList>
    </citation>
    <scope>NUCLEOTIDE SEQUENCE [LARGE SCALE GENOMIC DNA]</scope>
    <source>
        <strain evidence="4 5">CBS 209.92</strain>
    </source>
</reference>
<dbReference type="Proteomes" id="UP001610563">
    <property type="component" value="Unassembled WGS sequence"/>
</dbReference>
<protein>
    <recommendedName>
        <fullName evidence="3">RING-type domain-containing protein</fullName>
    </recommendedName>
</protein>
<evidence type="ECO:0000313" key="4">
    <source>
        <dbReference type="EMBL" id="KAL2787339.1"/>
    </source>
</evidence>
<feature type="compositionally biased region" description="Basic residues" evidence="2">
    <location>
        <begin position="252"/>
        <end position="269"/>
    </location>
</feature>
<dbReference type="PANTHER" id="PTHR14879">
    <property type="entry name" value="CASPASE REGULATOR, RING FINGER DOMAIN-CONTAINING"/>
    <property type="match status" value="1"/>
</dbReference>
<evidence type="ECO:0000259" key="3">
    <source>
        <dbReference type="PROSITE" id="PS50089"/>
    </source>
</evidence>
<name>A0ABR4FVS2_9EURO</name>
<dbReference type="SMART" id="SM00184">
    <property type="entry name" value="RING"/>
    <property type="match status" value="1"/>
</dbReference>
<dbReference type="Pfam" id="PF13920">
    <property type="entry name" value="zf-C3HC4_3"/>
    <property type="match status" value="1"/>
</dbReference>
<sequence>MNPEFQQPTVQDSGFPTSTLPNAGHYVDYTQPFDPSTSFYEFPSPTPDGQGQFPPRFMANNSSPRGWTGYSLPQFVANSLVSSTGDMAPTAGYPTAPFGTNQSTGTVTSTLDNTPISFFSNVDSLGAFSPQWSTLAQSTDQPVFGTSTHLAQMPEALQSIQLPYIAPIRGSFPAQFLTTLQGNRSDATQRSTQTAQPRIRAEPPTTASEVPHFREDPFVVSQSSRSGSNSGSNHQRRQQRTNSLASPPQYHVSRHHRSRSTTHSSRSRARPQNNATPAIMRDPNYQDLEYHPSTSTPITHTPTTSSAAPPRHSDRPDNRARLNAYLRNMHPADFQAMYEESLRQGWAQKKGLDIPQNDRPEPKETEELTLNMECKVCMAQLIDTVLLPCGHAILCRWCADQQFPTYKGHIKSKAPCPMCRETVRQRVSSFF</sequence>
<dbReference type="PANTHER" id="PTHR14879:SF5">
    <property type="entry name" value="RING-TYPE DOMAIN-CONTAINING PROTEIN"/>
    <property type="match status" value="1"/>
</dbReference>
<dbReference type="PROSITE" id="PS50089">
    <property type="entry name" value="ZF_RING_2"/>
    <property type="match status" value="1"/>
</dbReference>
<feature type="compositionally biased region" description="Polar residues" evidence="2">
    <location>
        <begin position="1"/>
        <end position="21"/>
    </location>
</feature>
<dbReference type="SUPFAM" id="SSF57850">
    <property type="entry name" value="RING/U-box"/>
    <property type="match status" value="1"/>
</dbReference>
<feature type="region of interest" description="Disordered" evidence="2">
    <location>
        <begin position="182"/>
        <end position="318"/>
    </location>
</feature>
<dbReference type="InterPro" id="IPR001841">
    <property type="entry name" value="Znf_RING"/>
</dbReference>
<dbReference type="InterPro" id="IPR013083">
    <property type="entry name" value="Znf_RING/FYVE/PHD"/>
</dbReference>
<dbReference type="EMBL" id="JBFTWV010000098">
    <property type="protein sequence ID" value="KAL2787339.1"/>
    <property type="molecule type" value="Genomic_DNA"/>
</dbReference>
<comment type="caution">
    <text evidence="4">The sequence shown here is derived from an EMBL/GenBank/DDBJ whole genome shotgun (WGS) entry which is preliminary data.</text>
</comment>
<keyword evidence="1" id="KW-0863">Zinc-finger</keyword>